<dbReference type="RefSeq" id="WP_125326982.1">
    <property type="nucleotide sequence ID" value="NZ_CP034328.1"/>
</dbReference>
<evidence type="ECO:0000313" key="3">
    <source>
        <dbReference type="EMBL" id="AZL60770.1"/>
    </source>
</evidence>
<dbReference type="PANTHER" id="PTHR36933:SF1">
    <property type="entry name" value="SLL0788 PROTEIN"/>
    <property type="match status" value="1"/>
</dbReference>
<dbReference type="InterPro" id="IPR005183">
    <property type="entry name" value="DUF305_CopM-like"/>
</dbReference>
<organism evidence="3 4">
    <name type="scientific">Tabrizicola piscis</name>
    <dbReference type="NCBI Taxonomy" id="2494374"/>
    <lineage>
        <taxon>Bacteria</taxon>
        <taxon>Pseudomonadati</taxon>
        <taxon>Pseudomonadota</taxon>
        <taxon>Alphaproteobacteria</taxon>
        <taxon>Rhodobacterales</taxon>
        <taxon>Paracoccaceae</taxon>
        <taxon>Tabrizicola</taxon>
    </lineage>
</organism>
<sequence>MTKRTTLMITAAFLAMGGLAIAQTATEGMDHSGMDHSGMDMGGMGGMDHSSLIPPELATDPATLAYAKAMDDMMAGMMIPYTGDPDVDFMQGMIPHHEAAVEMAKIVLQYGKDPEVRALAEAVIAAQEAEIAQMTAWLAARGR</sequence>
<reference evidence="3 4" key="1">
    <citation type="submission" date="2018-12" db="EMBL/GenBank/DDBJ databases">
        <title>Complete genome sequencing of Tabrizicola sp. K13M18.</title>
        <authorList>
            <person name="Bae J.-W."/>
        </authorList>
    </citation>
    <scope>NUCLEOTIDE SEQUENCE [LARGE SCALE GENOMIC DNA]</scope>
    <source>
        <strain evidence="3 4">K13M18</strain>
    </source>
</reference>
<dbReference type="InterPro" id="IPR012347">
    <property type="entry name" value="Ferritin-like"/>
</dbReference>
<name>A0A3S8UB13_9RHOB</name>
<dbReference type="EMBL" id="CP034328">
    <property type="protein sequence ID" value="AZL60770.1"/>
    <property type="molecule type" value="Genomic_DNA"/>
</dbReference>
<keyword evidence="1" id="KW-0732">Signal</keyword>
<feature type="domain" description="DUF305" evidence="2">
    <location>
        <begin position="86"/>
        <end position="142"/>
    </location>
</feature>
<protein>
    <submittedName>
        <fullName evidence="3">DUF305 domain-containing protein</fullName>
    </submittedName>
</protein>
<dbReference type="Pfam" id="PF03713">
    <property type="entry name" value="DUF305"/>
    <property type="match status" value="1"/>
</dbReference>
<feature type="signal peptide" evidence="1">
    <location>
        <begin position="1"/>
        <end position="22"/>
    </location>
</feature>
<gene>
    <name evidence="3" type="ORF">EI545_19255</name>
</gene>
<keyword evidence="4" id="KW-1185">Reference proteome</keyword>
<evidence type="ECO:0000313" key="4">
    <source>
        <dbReference type="Proteomes" id="UP000282002"/>
    </source>
</evidence>
<dbReference type="Proteomes" id="UP000282002">
    <property type="component" value="Chromosome"/>
</dbReference>
<feature type="chain" id="PRO_5019056713" evidence="1">
    <location>
        <begin position="23"/>
        <end position="143"/>
    </location>
</feature>
<dbReference type="PANTHER" id="PTHR36933">
    <property type="entry name" value="SLL0788 PROTEIN"/>
    <property type="match status" value="1"/>
</dbReference>
<evidence type="ECO:0000256" key="1">
    <source>
        <dbReference type="SAM" id="SignalP"/>
    </source>
</evidence>
<proteinExistence type="predicted"/>
<dbReference type="KEGG" id="taw:EI545_19255"/>
<dbReference type="AlphaFoldDB" id="A0A3S8UB13"/>
<accession>A0A3S8UB13</accession>
<evidence type="ECO:0000259" key="2">
    <source>
        <dbReference type="Pfam" id="PF03713"/>
    </source>
</evidence>
<dbReference type="Gene3D" id="1.20.1260.10">
    <property type="match status" value="1"/>
</dbReference>
<dbReference type="OrthoDB" id="517560at2"/>